<reference evidence="1 2" key="1">
    <citation type="journal article" date="2017" name="Nat. Commun.">
        <title>Genome assembly with in vitro proximity ligation data and whole-genome triplication in lettuce.</title>
        <authorList>
            <person name="Reyes-Chin-Wo S."/>
            <person name="Wang Z."/>
            <person name="Yang X."/>
            <person name="Kozik A."/>
            <person name="Arikit S."/>
            <person name="Song C."/>
            <person name="Xia L."/>
            <person name="Froenicke L."/>
            <person name="Lavelle D.O."/>
            <person name="Truco M.J."/>
            <person name="Xia R."/>
            <person name="Zhu S."/>
            <person name="Xu C."/>
            <person name="Xu H."/>
            <person name="Xu X."/>
            <person name="Cox K."/>
            <person name="Korf I."/>
            <person name="Meyers B.C."/>
            <person name="Michelmore R.W."/>
        </authorList>
    </citation>
    <scope>NUCLEOTIDE SEQUENCE [LARGE SCALE GENOMIC DNA]</scope>
    <source>
        <strain evidence="2">cv. Salinas</strain>
        <tissue evidence="1">Seedlings</tissue>
    </source>
</reference>
<keyword evidence="2" id="KW-1185">Reference proteome</keyword>
<comment type="caution">
    <text evidence="1">The sequence shown here is derived from an EMBL/GenBank/DDBJ whole genome shotgun (WGS) entry which is preliminary data.</text>
</comment>
<sequence length="114" mass="13380">MVLEKYEIGEEYDEEPFVNNFQIVSQLVSKNDFTQELGKDSFKDKEELIRATKLYNIRTHKQFEFVQSNEKEVGILKLKEYISLHTCLNNNISQGHPNLDGNLIAQEIKHHIKD</sequence>
<dbReference type="Proteomes" id="UP000235145">
    <property type="component" value="Unassembled WGS sequence"/>
</dbReference>
<accession>A0A9R1X679</accession>
<gene>
    <name evidence="1" type="ORF">LSAT_V11C600299940</name>
</gene>
<proteinExistence type="predicted"/>
<evidence type="ECO:0000313" key="1">
    <source>
        <dbReference type="EMBL" id="KAJ0200184.1"/>
    </source>
</evidence>
<name>A0A9R1X679_LACSA</name>
<dbReference type="EMBL" id="NBSK02000006">
    <property type="protein sequence ID" value="KAJ0200184.1"/>
    <property type="molecule type" value="Genomic_DNA"/>
</dbReference>
<protein>
    <submittedName>
        <fullName evidence="1">Uncharacterized protein</fullName>
    </submittedName>
</protein>
<evidence type="ECO:0000313" key="2">
    <source>
        <dbReference type="Proteomes" id="UP000235145"/>
    </source>
</evidence>
<organism evidence="1 2">
    <name type="scientific">Lactuca sativa</name>
    <name type="common">Garden lettuce</name>
    <dbReference type="NCBI Taxonomy" id="4236"/>
    <lineage>
        <taxon>Eukaryota</taxon>
        <taxon>Viridiplantae</taxon>
        <taxon>Streptophyta</taxon>
        <taxon>Embryophyta</taxon>
        <taxon>Tracheophyta</taxon>
        <taxon>Spermatophyta</taxon>
        <taxon>Magnoliopsida</taxon>
        <taxon>eudicotyledons</taxon>
        <taxon>Gunneridae</taxon>
        <taxon>Pentapetalae</taxon>
        <taxon>asterids</taxon>
        <taxon>campanulids</taxon>
        <taxon>Asterales</taxon>
        <taxon>Asteraceae</taxon>
        <taxon>Cichorioideae</taxon>
        <taxon>Cichorieae</taxon>
        <taxon>Lactucinae</taxon>
        <taxon>Lactuca</taxon>
    </lineage>
</organism>
<dbReference type="AlphaFoldDB" id="A0A9R1X679"/>